<dbReference type="Proteomes" id="UP000233398">
    <property type="component" value="Unassembled WGS sequence"/>
</dbReference>
<dbReference type="Pfam" id="PF25954">
    <property type="entry name" value="Beta-barrel_RND_2"/>
    <property type="match status" value="1"/>
</dbReference>
<gene>
    <name evidence="5" type="ORF">CWD77_14595</name>
</gene>
<keyword evidence="2" id="KW-0175">Coiled coil</keyword>
<evidence type="ECO:0000256" key="1">
    <source>
        <dbReference type="ARBA" id="ARBA00009477"/>
    </source>
</evidence>
<evidence type="ECO:0000313" key="6">
    <source>
        <dbReference type="Proteomes" id="UP000233398"/>
    </source>
</evidence>
<dbReference type="Gene3D" id="2.40.50.100">
    <property type="match status" value="1"/>
</dbReference>
<dbReference type="FunFam" id="2.40.30.170:FF:000010">
    <property type="entry name" value="Efflux RND transporter periplasmic adaptor subunit"/>
    <property type="match status" value="1"/>
</dbReference>
<feature type="domain" description="CusB-like beta-barrel" evidence="3">
    <location>
        <begin position="224"/>
        <end position="294"/>
    </location>
</feature>
<evidence type="ECO:0000313" key="5">
    <source>
        <dbReference type="EMBL" id="PKD42634.1"/>
    </source>
</evidence>
<comment type="similarity">
    <text evidence="1">Belongs to the membrane fusion protein (MFP) (TC 8.A.1) family.</text>
</comment>
<feature type="coiled-coil region" evidence="2">
    <location>
        <begin position="96"/>
        <end position="189"/>
    </location>
</feature>
<evidence type="ECO:0000259" key="3">
    <source>
        <dbReference type="Pfam" id="PF25954"/>
    </source>
</evidence>
<dbReference type="GO" id="GO:1990281">
    <property type="term" value="C:efflux pump complex"/>
    <property type="evidence" value="ECO:0007669"/>
    <property type="project" value="TreeGrafter"/>
</dbReference>
<reference evidence="5 6" key="1">
    <citation type="submission" date="2017-11" db="EMBL/GenBank/DDBJ databases">
        <title>Rhodohalobacter 15182 sp. nov., isolated from a salt lake.</title>
        <authorList>
            <person name="Han S."/>
        </authorList>
    </citation>
    <scope>NUCLEOTIDE SEQUENCE [LARGE SCALE GENOMIC DNA]</scope>
    <source>
        <strain evidence="5 6">15182</strain>
    </source>
</reference>
<evidence type="ECO:0000256" key="2">
    <source>
        <dbReference type="SAM" id="Coils"/>
    </source>
</evidence>
<dbReference type="Pfam" id="PF25973">
    <property type="entry name" value="BSH_CzcB"/>
    <property type="match status" value="1"/>
</dbReference>
<feature type="domain" description="CzcB-like barrel-sandwich hybrid" evidence="4">
    <location>
        <begin position="64"/>
        <end position="218"/>
    </location>
</feature>
<dbReference type="PANTHER" id="PTHR30469">
    <property type="entry name" value="MULTIDRUG RESISTANCE PROTEIN MDTA"/>
    <property type="match status" value="1"/>
</dbReference>
<sequence>MNKTKYITLLLLSGLILTNCGGEEEGGFQGQNRTVPAVEAVQAQFGSLPLEERLSGTVRAGNQVEIFSRISAPVEEVYVESGESVERGEVLVQLRDNEYRERLRQAEANLRITKAQLRQAEAALGEVEADLNRQRILAERDLVTDMEMEQLAAEVESAEASVELSNAQVEQAESTVQEQKDALEQTTIRAPISGTVGDRAAETGMQATPNNRLFVIGDLSRSKITINVTERMLQYIESGQSVRIYSENFPDTVLTGEVSRISPFLGEGSFSTQAEIDVQNPDRLLLPGMFVTVDVLYGESEQATLIPLSAIYNNPQTGETGVYVAPGFGIETEILEEIEDNGSVGQLSNPTEVEFVPIEVIAKGREAAGVAGIQSGDWVVTVGQNLLVRDQGDDARVRATSWEKIMNMQKMQPQDLLQEILNNGVADQSTAN</sequence>
<dbReference type="OrthoDB" id="9806939at2"/>
<comment type="caution">
    <text evidence="5">The sequence shown here is derived from an EMBL/GenBank/DDBJ whole genome shotgun (WGS) entry which is preliminary data.</text>
</comment>
<organism evidence="5 6">
    <name type="scientific">Rhodohalobacter barkolensis</name>
    <dbReference type="NCBI Taxonomy" id="2053187"/>
    <lineage>
        <taxon>Bacteria</taxon>
        <taxon>Pseudomonadati</taxon>
        <taxon>Balneolota</taxon>
        <taxon>Balneolia</taxon>
        <taxon>Balneolales</taxon>
        <taxon>Balneolaceae</taxon>
        <taxon>Rhodohalobacter</taxon>
    </lineage>
</organism>
<dbReference type="PANTHER" id="PTHR30469:SF15">
    <property type="entry name" value="HLYD FAMILY OF SECRETION PROTEINS"/>
    <property type="match status" value="1"/>
</dbReference>
<accession>A0A2N0VEK7</accession>
<dbReference type="EMBL" id="PISP01000006">
    <property type="protein sequence ID" value="PKD42634.1"/>
    <property type="molecule type" value="Genomic_DNA"/>
</dbReference>
<dbReference type="RefSeq" id="WP_101074330.1">
    <property type="nucleotide sequence ID" value="NZ_PISP01000006.1"/>
</dbReference>
<dbReference type="Gene3D" id="1.10.287.470">
    <property type="entry name" value="Helix hairpin bin"/>
    <property type="match status" value="1"/>
</dbReference>
<dbReference type="GO" id="GO:0015562">
    <property type="term" value="F:efflux transmembrane transporter activity"/>
    <property type="evidence" value="ECO:0007669"/>
    <property type="project" value="TreeGrafter"/>
</dbReference>
<dbReference type="Gene3D" id="2.40.420.20">
    <property type="match status" value="1"/>
</dbReference>
<dbReference type="NCBIfam" id="TIGR01730">
    <property type="entry name" value="RND_mfp"/>
    <property type="match status" value="1"/>
</dbReference>
<evidence type="ECO:0000259" key="4">
    <source>
        <dbReference type="Pfam" id="PF25973"/>
    </source>
</evidence>
<dbReference type="SUPFAM" id="SSF111369">
    <property type="entry name" value="HlyD-like secretion proteins"/>
    <property type="match status" value="1"/>
</dbReference>
<dbReference type="InterPro" id="IPR058647">
    <property type="entry name" value="BSH_CzcB-like"/>
</dbReference>
<keyword evidence="6" id="KW-1185">Reference proteome</keyword>
<dbReference type="InterPro" id="IPR006143">
    <property type="entry name" value="RND_pump_MFP"/>
</dbReference>
<dbReference type="InterPro" id="IPR058792">
    <property type="entry name" value="Beta-barrel_RND_2"/>
</dbReference>
<name>A0A2N0VEK7_9BACT</name>
<dbReference type="AlphaFoldDB" id="A0A2N0VEK7"/>
<protein>
    <submittedName>
        <fullName evidence="5">Efflux RND transporter periplasmic adaptor subunit</fullName>
    </submittedName>
</protein>
<proteinExistence type="inferred from homology"/>
<dbReference type="Gene3D" id="2.40.30.170">
    <property type="match status" value="1"/>
</dbReference>